<protein>
    <submittedName>
        <fullName evidence="1">Uncharacterized protein</fullName>
    </submittedName>
</protein>
<sequence>MREVEWYQIDIFGLTSTYNLCSGNPLLERVSRLPLSPALTRQSGVEQLRDLLTDPQLSSLALEFSLVSERVASLQIIFFSSLAAACSCRVTGELESISSSYWVTGIPWTGCQSISGQHRDTQGKKHWIHSHLRQTREAR</sequence>
<dbReference type="EMBL" id="JAHRIQ010088786">
    <property type="protein sequence ID" value="MEQ2250147.1"/>
    <property type="molecule type" value="Genomic_DNA"/>
</dbReference>
<dbReference type="Proteomes" id="UP001482620">
    <property type="component" value="Unassembled WGS sequence"/>
</dbReference>
<evidence type="ECO:0000313" key="2">
    <source>
        <dbReference type="Proteomes" id="UP001482620"/>
    </source>
</evidence>
<reference evidence="1 2" key="1">
    <citation type="submission" date="2021-06" db="EMBL/GenBank/DDBJ databases">
        <authorList>
            <person name="Palmer J.M."/>
        </authorList>
    </citation>
    <scope>NUCLEOTIDE SEQUENCE [LARGE SCALE GENOMIC DNA]</scope>
    <source>
        <strain evidence="2">if_2019</strain>
        <tissue evidence="1">Muscle</tissue>
    </source>
</reference>
<keyword evidence="2" id="KW-1185">Reference proteome</keyword>
<comment type="caution">
    <text evidence="1">The sequence shown here is derived from an EMBL/GenBank/DDBJ whole genome shotgun (WGS) entry which is preliminary data.</text>
</comment>
<name>A0ABV0V227_9TELE</name>
<gene>
    <name evidence="1" type="ORF">ILYODFUR_036782</name>
</gene>
<organism evidence="1 2">
    <name type="scientific">Ilyodon furcidens</name>
    <name type="common">goldbreast splitfin</name>
    <dbReference type="NCBI Taxonomy" id="33524"/>
    <lineage>
        <taxon>Eukaryota</taxon>
        <taxon>Metazoa</taxon>
        <taxon>Chordata</taxon>
        <taxon>Craniata</taxon>
        <taxon>Vertebrata</taxon>
        <taxon>Euteleostomi</taxon>
        <taxon>Actinopterygii</taxon>
        <taxon>Neopterygii</taxon>
        <taxon>Teleostei</taxon>
        <taxon>Neoteleostei</taxon>
        <taxon>Acanthomorphata</taxon>
        <taxon>Ovalentaria</taxon>
        <taxon>Atherinomorphae</taxon>
        <taxon>Cyprinodontiformes</taxon>
        <taxon>Goodeidae</taxon>
        <taxon>Ilyodon</taxon>
    </lineage>
</organism>
<proteinExistence type="predicted"/>
<evidence type="ECO:0000313" key="1">
    <source>
        <dbReference type="EMBL" id="MEQ2250147.1"/>
    </source>
</evidence>
<accession>A0ABV0V227</accession>